<dbReference type="Proteomes" id="UP001139263">
    <property type="component" value="Unassembled WGS sequence"/>
</dbReference>
<reference evidence="1" key="1">
    <citation type="submission" date="2022-03" db="EMBL/GenBank/DDBJ databases">
        <title>Draft Genome Sequence of Firmicute Strain S0AB, a Heterotrophic Iron/Sulfur-Oxidizing Extreme Acidophile.</title>
        <authorList>
            <person name="Vergara E."/>
            <person name="Pakostova E."/>
            <person name="Johnson D.B."/>
            <person name="Holmes D.S."/>
        </authorList>
    </citation>
    <scope>NUCLEOTIDE SEQUENCE</scope>
    <source>
        <strain evidence="1">S0AB</strain>
    </source>
</reference>
<dbReference type="AlphaFoldDB" id="A0A9X1V8W9"/>
<dbReference type="EMBL" id="JALBUF010000004">
    <property type="protein sequence ID" value="MCI0183453.1"/>
    <property type="molecule type" value="Genomic_DNA"/>
</dbReference>
<sequence length="59" mass="6352">MMLLSGFLVSVVWMLLLIHSLATVEAASLAVAIFGGLIPTGYWVSYAHSSRIPDDLCTL</sequence>
<organism evidence="1 2">
    <name type="scientific">Sulfoacidibacillus ferrooxidans</name>
    <dbReference type="NCBI Taxonomy" id="2005001"/>
    <lineage>
        <taxon>Bacteria</taxon>
        <taxon>Bacillati</taxon>
        <taxon>Bacillota</taxon>
        <taxon>Bacilli</taxon>
        <taxon>Bacillales</taxon>
        <taxon>Alicyclobacillaceae</taxon>
        <taxon>Sulfoacidibacillus</taxon>
    </lineage>
</organism>
<name>A0A9X1V8W9_9BACL</name>
<keyword evidence="2" id="KW-1185">Reference proteome</keyword>
<evidence type="ECO:0000313" key="2">
    <source>
        <dbReference type="Proteomes" id="UP001139263"/>
    </source>
</evidence>
<protein>
    <submittedName>
        <fullName evidence="1">Uncharacterized protein</fullName>
    </submittedName>
</protein>
<evidence type="ECO:0000313" key="1">
    <source>
        <dbReference type="EMBL" id="MCI0183453.1"/>
    </source>
</evidence>
<accession>A0A9X1V8W9</accession>
<comment type="caution">
    <text evidence="1">The sequence shown here is derived from an EMBL/GenBank/DDBJ whole genome shotgun (WGS) entry which is preliminary data.</text>
</comment>
<proteinExistence type="predicted"/>
<gene>
    <name evidence="1" type="ORF">MM817_01730</name>
</gene>